<keyword evidence="2" id="KW-1185">Reference proteome</keyword>
<dbReference type="Proteomes" id="UP000556869">
    <property type="component" value="Unassembled WGS sequence"/>
</dbReference>
<dbReference type="EMBL" id="JAATJD010000001">
    <property type="protein sequence ID" value="NJB74007.1"/>
    <property type="molecule type" value="Genomic_DNA"/>
</dbReference>
<comment type="caution">
    <text evidence="1">The sequence shown here is derived from an EMBL/GenBank/DDBJ whole genome shotgun (WGS) entry which is preliminary data.</text>
</comment>
<sequence>MRIRARAFPGLFHFRISSETQTKKKPGKCPAFSQVGTRIAIYPDFAN</sequence>
<evidence type="ECO:0000313" key="2">
    <source>
        <dbReference type="Proteomes" id="UP000556869"/>
    </source>
</evidence>
<evidence type="ECO:0000313" key="1">
    <source>
        <dbReference type="EMBL" id="NJB74007.1"/>
    </source>
</evidence>
<name>A0ABX0WXM8_9PROT</name>
<proteinExistence type="predicted"/>
<protein>
    <submittedName>
        <fullName evidence="1">Uncharacterized protein</fullName>
    </submittedName>
</protein>
<organism evidence="1 2">
    <name type="scientific">Thalassospira tepidiphila</name>
    <dbReference type="NCBI Taxonomy" id="393657"/>
    <lineage>
        <taxon>Bacteria</taxon>
        <taxon>Pseudomonadati</taxon>
        <taxon>Pseudomonadota</taxon>
        <taxon>Alphaproteobacteria</taxon>
        <taxon>Rhodospirillales</taxon>
        <taxon>Thalassospiraceae</taxon>
        <taxon>Thalassospira</taxon>
    </lineage>
</organism>
<accession>A0ABX0WXM8</accession>
<reference evidence="1 2" key="1">
    <citation type="submission" date="2020-03" db="EMBL/GenBank/DDBJ databases">
        <title>Genomic Encyclopedia of Type Strains, Phase IV (KMG-IV): sequencing the most valuable type-strain genomes for metagenomic binning, comparative biology and taxonomic classification.</title>
        <authorList>
            <person name="Goeker M."/>
        </authorList>
    </citation>
    <scope>NUCLEOTIDE SEQUENCE [LARGE SCALE GENOMIC DNA]</scope>
    <source>
        <strain evidence="1 2">DSM 18888</strain>
    </source>
</reference>
<gene>
    <name evidence="1" type="ORF">GGR96_001079</name>
</gene>